<keyword evidence="2" id="KW-1185">Reference proteome</keyword>
<dbReference type="Pfam" id="PF06296">
    <property type="entry name" value="RelE"/>
    <property type="match status" value="1"/>
</dbReference>
<dbReference type="AlphaFoldDB" id="A0A6M0RXT0"/>
<accession>A0A6M0RXT0</accession>
<name>A0A6M0RXT0_9CYAN</name>
<proteinExistence type="predicted"/>
<dbReference type="RefSeq" id="WP_163703292.1">
    <property type="nucleotide sequence ID" value="NZ_QXHD01000004.1"/>
</dbReference>
<dbReference type="EMBL" id="QXHD01000004">
    <property type="protein sequence ID" value="NEZ61038.1"/>
    <property type="molecule type" value="Genomic_DNA"/>
</dbReference>
<protein>
    <submittedName>
        <fullName evidence="1">Addiction module toxin RelE</fullName>
    </submittedName>
</protein>
<evidence type="ECO:0000313" key="2">
    <source>
        <dbReference type="Proteomes" id="UP000481033"/>
    </source>
</evidence>
<reference evidence="1 2" key="1">
    <citation type="journal article" date="2020" name="Microb. Ecol.">
        <title>Ecogenomics of the Marine Benthic Filamentous Cyanobacterium Adonisia.</title>
        <authorList>
            <person name="Walter J.M."/>
            <person name="Coutinho F.H."/>
            <person name="Leomil L."/>
            <person name="Hargreaves P.I."/>
            <person name="Campeao M.E."/>
            <person name="Vieira V.V."/>
            <person name="Silva B.S."/>
            <person name="Fistarol G.O."/>
            <person name="Salomon P.S."/>
            <person name="Sawabe T."/>
            <person name="Mino S."/>
            <person name="Hosokawa M."/>
            <person name="Miyashita H."/>
            <person name="Maruyama F."/>
            <person name="van Verk M.C."/>
            <person name="Dutilh B.E."/>
            <person name="Thompson C.C."/>
            <person name="Thompson F.L."/>
        </authorList>
    </citation>
    <scope>NUCLEOTIDE SEQUENCE [LARGE SCALE GENOMIC DNA]</scope>
    <source>
        <strain evidence="1 2">CCMR0081</strain>
    </source>
</reference>
<organism evidence="1 2">
    <name type="scientific">Adonisia turfae CCMR0081</name>
    <dbReference type="NCBI Taxonomy" id="2292702"/>
    <lineage>
        <taxon>Bacteria</taxon>
        <taxon>Bacillati</taxon>
        <taxon>Cyanobacteriota</taxon>
        <taxon>Adonisia</taxon>
        <taxon>Adonisia turfae</taxon>
    </lineage>
</organism>
<gene>
    <name evidence="1" type="ORF">DXZ20_36470</name>
</gene>
<dbReference type="PIRSF" id="PIRSF039032">
    <property type="entry name" value="HigB-2"/>
    <property type="match status" value="1"/>
</dbReference>
<comment type="caution">
    <text evidence="1">The sequence shown here is derived from an EMBL/GenBank/DDBJ whole genome shotgun (WGS) entry which is preliminary data.</text>
</comment>
<dbReference type="Proteomes" id="UP000481033">
    <property type="component" value="Unassembled WGS sequence"/>
</dbReference>
<dbReference type="InterPro" id="IPR009387">
    <property type="entry name" value="HigB-2"/>
</dbReference>
<evidence type="ECO:0000313" key="1">
    <source>
        <dbReference type="EMBL" id="NEZ61038.1"/>
    </source>
</evidence>
<sequence>MLEVVEIQTFIRQADKIFTDEELDNLRVYLAYNPDAGVVIKGTRGIRKLRWQASNRGKRGGARVIYFYYNDATPVYLLSAYAKKVREDITADEKKVLQQLVDGIRKD</sequence>